<sequence length="167" mass="19128">MIPQPSSSSLRVKLFAAIVMDFVDSSPTETKNFSSAWSPPVFRNAQQRDDYLGECWDTFCTINAFYLGCSAEEHSDQWYAMQEGLFQVWLKANPVGEPLCWMPEPYLSICEILDISEEELKMPLQMLVSRNQHRGLDIDSTALAHEVLHAAKYLRGKWFTSTCRLKP</sequence>
<organism evidence="1 2">
    <name type="scientific">Pluteus cervinus</name>
    <dbReference type="NCBI Taxonomy" id="181527"/>
    <lineage>
        <taxon>Eukaryota</taxon>
        <taxon>Fungi</taxon>
        <taxon>Dikarya</taxon>
        <taxon>Basidiomycota</taxon>
        <taxon>Agaricomycotina</taxon>
        <taxon>Agaricomycetes</taxon>
        <taxon>Agaricomycetidae</taxon>
        <taxon>Agaricales</taxon>
        <taxon>Pluteineae</taxon>
        <taxon>Pluteaceae</taxon>
        <taxon>Pluteus</taxon>
    </lineage>
</organism>
<keyword evidence="2" id="KW-1185">Reference proteome</keyword>
<dbReference type="Proteomes" id="UP000308600">
    <property type="component" value="Unassembled WGS sequence"/>
</dbReference>
<dbReference type="EMBL" id="ML208424">
    <property type="protein sequence ID" value="TFK65838.1"/>
    <property type="molecule type" value="Genomic_DNA"/>
</dbReference>
<name>A0ACD3AIU9_9AGAR</name>
<evidence type="ECO:0000313" key="2">
    <source>
        <dbReference type="Proteomes" id="UP000308600"/>
    </source>
</evidence>
<proteinExistence type="predicted"/>
<accession>A0ACD3AIU9</accession>
<protein>
    <submittedName>
        <fullName evidence="1">Uncharacterized protein</fullName>
    </submittedName>
</protein>
<gene>
    <name evidence="1" type="ORF">BDN72DRAFT_900348</name>
</gene>
<evidence type="ECO:0000313" key="1">
    <source>
        <dbReference type="EMBL" id="TFK65838.1"/>
    </source>
</evidence>
<reference evidence="1 2" key="1">
    <citation type="journal article" date="2019" name="Nat. Ecol. Evol.">
        <title>Megaphylogeny resolves global patterns of mushroom evolution.</title>
        <authorList>
            <person name="Varga T."/>
            <person name="Krizsan K."/>
            <person name="Foldi C."/>
            <person name="Dima B."/>
            <person name="Sanchez-Garcia M."/>
            <person name="Sanchez-Ramirez S."/>
            <person name="Szollosi G.J."/>
            <person name="Szarkandi J.G."/>
            <person name="Papp V."/>
            <person name="Albert L."/>
            <person name="Andreopoulos W."/>
            <person name="Angelini C."/>
            <person name="Antonin V."/>
            <person name="Barry K.W."/>
            <person name="Bougher N.L."/>
            <person name="Buchanan P."/>
            <person name="Buyck B."/>
            <person name="Bense V."/>
            <person name="Catcheside P."/>
            <person name="Chovatia M."/>
            <person name="Cooper J."/>
            <person name="Damon W."/>
            <person name="Desjardin D."/>
            <person name="Finy P."/>
            <person name="Geml J."/>
            <person name="Haridas S."/>
            <person name="Hughes K."/>
            <person name="Justo A."/>
            <person name="Karasinski D."/>
            <person name="Kautmanova I."/>
            <person name="Kiss B."/>
            <person name="Kocsube S."/>
            <person name="Kotiranta H."/>
            <person name="LaButti K.M."/>
            <person name="Lechner B.E."/>
            <person name="Liimatainen K."/>
            <person name="Lipzen A."/>
            <person name="Lukacs Z."/>
            <person name="Mihaltcheva S."/>
            <person name="Morgado L.N."/>
            <person name="Niskanen T."/>
            <person name="Noordeloos M.E."/>
            <person name="Ohm R.A."/>
            <person name="Ortiz-Santana B."/>
            <person name="Ovrebo C."/>
            <person name="Racz N."/>
            <person name="Riley R."/>
            <person name="Savchenko A."/>
            <person name="Shiryaev A."/>
            <person name="Soop K."/>
            <person name="Spirin V."/>
            <person name="Szebenyi C."/>
            <person name="Tomsovsky M."/>
            <person name="Tulloss R.E."/>
            <person name="Uehling J."/>
            <person name="Grigoriev I.V."/>
            <person name="Vagvolgyi C."/>
            <person name="Papp T."/>
            <person name="Martin F.M."/>
            <person name="Miettinen O."/>
            <person name="Hibbett D.S."/>
            <person name="Nagy L.G."/>
        </authorList>
    </citation>
    <scope>NUCLEOTIDE SEQUENCE [LARGE SCALE GENOMIC DNA]</scope>
    <source>
        <strain evidence="1 2">NL-1719</strain>
    </source>
</reference>